<gene>
    <name evidence="1" type="ORF">PMO31116_03325</name>
</gene>
<dbReference type="AlphaFoldDB" id="A0A5E4WLT2"/>
<sequence>MTERQRPTVMLDMQGGMAAAVPLFYPSPQGEFQRSGS</sequence>
<name>A0A5E4WLT2_9BURK</name>
<keyword evidence="2" id="KW-1185">Reference proteome</keyword>
<accession>A0A5E4WLT2</accession>
<evidence type="ECO:0000313" key="1">
    <source>
        <dbReference type="EMBL" id="VVE25461.1"/>
    </source>
</evidence>
<evidence type="ECO:0000313" key="2">
    <source>
        <dbReference type="Proteomes" id="UP000368474"/>
    </source>
</evidence>
<protein>
    <submittedName>
        <fullName evidence="1">Uncharacterized protein</fullName>
    </submittedName>
</protein>
<reference evidence="1 2" key="1">
    <citation type="submission" date="2019-08" db="EMBL/GenBank/DDBJ databases">
        <authorList>
            <person name="Peeters C."/>
        </authorList>
    </citation>
    <scope>NUCLEOTIDE SEQUENCE [LARGE SCALE GENOMIC DNA]</scope>
    <source>
        <strain evidence="1 2">LMG 31116</strain>
    </source>
</reference>
<dbReference type="EMBL" id="CABPSD010000010">
    <property type="protein sequence ID" value="VVE25461.1"/>
    <property type="molecule type" value="Genomic_DNA"/>
</dbReference>
<dbReference type="Proteomes" id="UP000368474">
    <property type="component" value="Unassembled WGS sequence"/>
</dbReference>
<proteinExistence type="predicted"/>
<organism evidence="1 2">
    <name type="scientific">Pandoraea morbifera</name>
    <dbReference type="NCBI Taxonomy" id="2508300"/>
    <lineage>
        <taxon>Bacteria</taxon>
        <taxon>Pseudomonadati</taxon>
        <taxon>Pseudomonadota</taxon>
        <taxon>Betaproteobacteria</taxon>
        <taxon>Burkholderiales</taxon>
        <taxon>Burkholderiaceae</taxon>
        <taxon>Pandoraea</taxon>
    </lineage>
</organism>